<keyword evidence="2" id="KW-1185">Reference proteome</keyword>
<gene>
    <name evidence="1" type="ORF">DAI18_02245</name>
</gene>
<dbReference type="EMBL" id="CP028519">
    <property type="protein sequence ID" value="AVY92993.1"/>
    <property type="molecule type" value="Genomic_DNA"/>
</dbReference>
<dbReference type="AlphaFoldDB" id="A0A2S0P6R5"/>
<dbReference type="KEGG" id="maer:DAI18_02245"/>
<reference evidence="1 2" key="1">
    <citation type="submission" date="2018-04" db="EMBL/GenBank/DDBJ databases">
        <title>Denitrifier Microvirgula.</title>
        <authorList>
            <person name="Anderson E."/>
            <person name="Jang J."/>
            <person name="Ishii S."/>
        </authorList>
    </citation>
    <scope>NUCLEOTIDE SEQUENCE [LARGE SCALE GENOMIC DNA]</scope>
    <source>
        <strain evidence="1 2">BE2.4</strain>
    </source>
</reference>
<dbReference type="STRING" id="1122240.GCA_000620105_03061"/>
<proteinExistence type="predicted"/>
<evidence type="ECO:0000313" key="1">
    <source>
        <dbReference type="EMBL" id="AVY92993.1"/>
    </source>
</evidence>
<name>A0A2S0P6R5_9NEIS</name>
<protein>
    <submittedName>
        <fullName evidence="1">Zinc-binding protein</fullName>
    </submittedName>
</protein>
<dbReference type="Pfam" id="PF08859">
    <property type="entry name" value="DGC"/>
    <property type="match status" value="1"/>
</dbReference>
<dbReference type="PIRSF" id="PIRSF037181">
    <property type="entry name" value="DGC"/>
    <property type="match status" value="1"/>
</dbReference>
<sequence length="134" mass="14006">MTTPPPRPPLVYACSGCSSAAQMANHFALRLTRDGLAEMSCIAGVGGNVPTLLRIARSGRTILALDGCPLHCVSGCLSQAGVSADRHLTLSDFGVVKRKHHDFDPAEADRLYPRLVDEAVALTAAPPPGTTGDD</sequence>
<dbReference type="Proteomes" id="UP000244173">
    <property type="component" value="Chromosome"/>
</dbReference>
<organism evidence="1 2">
    <name type="scientific">Microvirgula aerodenitrificans</name>
    <dbReference type="NCBI Taxonomy" id="57480"/>
    <lineage>
        <taxon>Bacteria</taxon>
        <taxon>Pseudomonadati</taxon>
        <taxon>Pseudomonadota</taxon>
        <taxon>Betaproteobacteria</taxon>
        <taxon>Neisseriales</taxon>
        <taxon>Aquaspirillaceae</taxon>
        <taxon>Microvirgula</taxon>
    </lineage>
</organism>
<dbReference type="OrthoDB" id="2111735at2"/>
<accession>A0A2S0P6R5</accession>
<evidence type="ECO:0000313" key="2">
    <source>
        <dbReference type="Proteomes" id="UP000244173"/>
    </source>
</evidence>
<dbReference type="InterPro" id="IPR014958">
    <property type="entry name" value="DGC"/>
</dbReference>